<dbReference type="InterPro" id="IPR004087">
    <property type="entry name" value="KH_dom"/>
</dbReference>
<dbReference type="GO" id="GO:0003723">
    <property type="term" value="F:RNA binding"/>
    <property type="evidence" value="ECO:0007669"/>
    <property type="project" value="UniProtKB-UniRule"/>
</dbReference>
<evidence type="ECO:0000256" key="1">
    <source>
        <dbReference type="ARBA" id="ARBA00022737"/>
    </source>
</evidence>
<dbReference type="Pfam" id="PF00013">
    <property type="entry name" value="KH_1"/>
    <property type="match status" value="4"/>
</dbReference>
<keyword evidence="2" id="KW-0694">RNA-binding</keyword>
<evidence type="ECO:0000313" key="5">
    <source>
        <dbReference type="EMBL" id="KAG7554696.1"/>
    </source>
</evidence>
<name>A0A8T1Z6Z0_ARASU</name>
<dbReference type="OrthoDB" id="442947at2759"/>
<evidence type="ECO:0000256" key="3">
    <source>
        <dbReference type="SAM" id="MobiDB-lite"/>
    </source>
</evidence>
<feature type="domain" description="K Homology" evidence="4">
    <location>
        <begin position="534"/>
        <end position="609"/>
    </location>
</feature>
<protein>
    <submittedName>
        <fullName evidence="5">K Homology domain type 1 superfamily</fullName>
    </submittedName>
</protein>
<feature type="domain" description="K Homology" evidence="4">
    <location>
        <begin position="18"/>
        <end position="75"/>
    </location>
</feature>
<feature type="region of interest" description="Disordered" evidence="3">
    <location>
        <begin position="480"/>
        <end position="524"/>
    </location>
</feature>
<comment type="caution">
    <text evidence="5">The sequence shown here is derived from an EMBL/GenBank/DDBJ whole genome shotgun (WGS) entry which is preliminary data.</text>
</comment>
<dbReference type="InterPro" id="IPR004088">
    <property type="entry name" value="KH_dom_type_1"/>
</dbReference>
<feature type="domain" description="K Homology" evidence="4">
    <location>
        <begin position="125"/>
        <end position="199"/>
    </location>
</feature>
<evidence type="ECO:0000313" key="6">
    <source>
        <dbReference type="Proteomes" id="UP000694251"/>
    </source>
</evidence>
<dbReference type="PROSITE" id="PS50084">
    <property type="entry name" value="KH_TYPE_1"/>
    <property type="match status" value="4"/>
</dbReference>
<organism evidence="5 6">
    <name type="scientific">Arabidopsis suecica</name>
    <name type="common">Swedish thale-cress</name>
    <name type="synonym">Cardaminopsis suecica</name>
    <dbReference type="NCBI Taxonomy" id="45249"/>
    <lineage>
        <taxon>Eukaryota</taxon>
        <taxon>Viridiplantae</taxon>
        <taxon>Streptophyta</taxon>
        <taxon>Embryophyta</taxon>
        <taxon>Tracheophyta</taxon>
        <taxon>Spermatophyta</taxon>
        <taxon>Magnoliopsida</taxon>
        <taxon>eudicotyledons</taxon>
        <taxon>Gunneridae</taxon>
        <taxon>Pentapetalae</taxon>
        <taxon>rosids</taxon>
        <taxon>malvids</taxon>
        <taxon>Brassicales</taxon>
        <taxon>Brassicaceae</taxon>
        <taxon>Camelineae</taxon>
        <taxon>Arabidopsis</taxon>
    </lineage>
</organism>
<feature type="domain" description="K Homology" evidence="4">
    <location>
        <begin position="269"/>
        <end position="345"/>
    </location>
</feature>
<proteinExistence type="predicted"/>
<dbReference type="AlphaFoldDB" id="A0A8T1Z6Z0"/>
<accession>A0A8T1Z6Z0</accession>
<reference evidence="5 6" key="1">
    <citation type="submission" date="2020-12" db="EMBL/GenBank/DDBJ databases">
        <title>Concerted genomic and epigenomic changes stabilize Arabidopsis allopolyploids.</title>
        <authorList>
            <person name="Chen Z."/>
        </authorList>
    </citation>
    <scope>NUCLEOTIDE SEQUENCE [LARGE SCALE GENOMIC DNA]</scope>
    <source>
        <strain evidence="5">As9502</strain>
        <tissue evidence="5">Leaf</tissue>
    </source>
</reference>
<dbReference type="EMBL" id="JAEFBJ010000011">
    <property type="protein sequence ID" value="KAG7554696.1"/>
    <property type="molecule type" value="Genomic_DNA"/>
</dbReference>
<feature type="domain" description="K Homology" evidence="4">
    <location>
        <begin position="355"/>
        <end position="430"/>
    </location>
</feature>
<dbReference type="SMART" id="SM00322">
    <property type="entry name" value="KH"/>
    <property type="match status" value="5"/>
</dbReference>
<keyword evidence="6" id="KW-1185">Reference proteome</keyword>
<dbReference type="Proteomes" id="UP000694251">
    <property type="component" value="Chromosome 11"/>
</dbReference>
<sequence>MEGKKFGAQSTAQSPPEGYVLFRILCNVSQAGHVIGKSGRVIRQLKESTNSKIWVEEAPLDSLYRVIVIIADVDSTSRVKLGVIVNNASNRKKEEVKEQEVEVSRAQGALIRVFEALNVGFRTSSTVSSRLLMEACHVVTVIGKGGELMEMIRKETGCNVEICQYNLPSCADPDDVMVKIEGNVFAVKKALVSISSRLQACQSIFKQKMVRNPHNMQAKVVPREALYRASNVFQGDISVSRLKHREVDPLESLHRNLSQPRKDSEDNKQQVVLKILCSKERIGRVIGIGGATIRALRSETGAFISLGSNRLDCDELLFTITASEDPNAKNSPSQRALVLVYENTTAEVLDSGLTSSITARLVVRSNQINCLMGDERHIKSTIQQRTGAFITVLNVEQNPKCVSENNQIVQISGAFPNVKEAINQVTSMLREDLINQSFQMWSHFPFNYANPCIRPEIPFPNWFSPTTGYAPNFGRRSTMDLNDISHHSGQASSPLWVSPPPAAPKSVNGSEGLSSTRDDHLGLESGLKPSMVIRNKTVRYRVSEDDVSSMFGYGKDGHNRLQKSLREISGAFVQLLEPYPGRMMDITVCISGTPDQIQAAENRLYAFFPEIKQGG</sequence>
<gene>
    <name evidence="5" type="ORF">ISN44_As11g009130</name>
</gene>
<keyword evidence="1" id="KW-0677">Repeat</keyword>
<evidence type="ECO:0000256" key="2">
    <source>
        <dbReference type="PROSITE-ProRule" id="PRU00117"/>
    </source>
</evidence>
<dbReference type="PANTHER" id="PTHR10288">
    <property type="entry name" value="KH DOMAIN CONTAINING RNA BINDING PROTEIN"/>
    <property type="match status" value="1"/>
</dbReference>
<evidence type="ECO:0000259" key="4">
    <source>
        <dbReference type="SMART" id="SM00322"/>
    </source>
</evidence>